<dbReference type="InterPro" id="IPR006656">
    <property type="entry name" value="Mopterin_OxRdtase"/>
</dbReference>
<comment type="cofactor">
    <cofactor evidence="1">
        <name>Mo-bis(molybdopterin guanine dinucleotide)</name>
        <dbReference type="ChEBI" id="CHEBI:60539"/>
    </cofactor>
</comment>
<evidence type="ECO:0000256" key="5">
    <source>
        <dbReference type="ARBA" id="ARBA00023002"/>
    </source>
</evidence>
<dbReference type="GO" id="GO:0016491">
    <property type="term" value="F:oxidoreductase activity"/>
    <property type="evidence" value="ECO:0007669"/>
    <property type="project" value="UniProtKB-KW"/>
</dbReference>
<name>A0AA95SDD3_9BACI</name>
<dbReference type="SMART" id="SM00926">
    <property type="entry name" value="Molybdop_Fe4S4"/>
    <property type="match status" value="1"/>
</dbReference>
<keyword evidence="4" id="KW-0479">Metal-binding</keyword>
<dbReference type="AlphaFoldDB" id="A0AA95SDD3"/>
<feature type="domain" description="4Fe-4S Mo/W bis-MGD-type" evidence="8">
    <location>
        <begin position="5"/>
        <end position="62"/>
    </location>
</feature>
<dbReference type="CDD" id="cd02766">
    <property type="entry name" value="MopB_3"/>
    <property type="match status" value="1"/>
</dbReference>
<organism evidence="9 10">
    <name type="scientific">Neobacillus novalis</name>
    <dbReference type="NCBI Taxonomy" id="220687"/>
    <lineage>
        <taxon>Bacteria</taxon>
        <taxon>Bacillati</taxon>
        <taxon>Bacillota</taxon>
        <taxon>Bacilli</taxon>
        <taxon>Bacillales</taxon>
        <taxon>Bacillaceae</taxon>
        <taxon>Neobacillus</taxon>
    </lineage>
</organism>
<dbReference type="Pfam" id="PF00384">
    <property type="entry name" value="Molybdopterin"/>
    <property type="match status" value="1"/>
</dbReference>
<dbReference type="PANTHER" id="PTHR43742:SF6">
    <property type="entry name" value="OXIDOREDUCTASE YYAE-RELATED"/>
    <property type="match status" value="1"/>
</dbReference>
<proteinExistence type="inferred from homology"/>
<keyword evidence="10" id="KW-1185">Reference proteome</keyword>
<evidence type="ECO:0000313" key="9">
    <source>
        <dbReference type="EMBL" id="WHY88887.1"/>
    </source>
</evidence>
<dbReference type="Pfam" id="PF01568">
    <property type="entry name" value="Molydop_binding"/>
    <property type="match status" value="1"/>
</dbReference>
<keyword evidence="3" id="KW-0500">Molybdenum</keyword>
<dbReference type="PROSITE" id="PS00490">
    <property type="entry name" value="MOLYBDOPTERIN_PROK_2"/>
    <property type="match status" value="1"/>
</dbReference>
<dbReference type="PROSITE" id="PS51669">
    <property type="entry name" value="4FE4S_MOW_BIS_MGD"/>
    <property type="match status" value="1"/>
</dbReference>
<sequence length="682" mass="78277">MDQTYSITRHVCPRNCYSSCSMLGYTKNRRLHKVTGDPKHGYTKGLLCAKGYNYINNVYHPDRVKYPMRQYPRGSGQWQRISWSEAIDIIAEKIIELYHRYDSHLSLGLNKYSGNMGVLHHAMEGFFNGLGRTSRAVGNPCWAPGMDAIYYDYGEHQTSDMEDILHAETIILWGINPVWTSIHAMNYIYEAQKQGAKVITIDPVYTETAKKSDTFIQIKPGSDGALALAVAKYILEHNLYDAEFLEAHTNGWDELQEYIQPLSMEEALQQCGQTIEAIQFLAERLGRSKPVYIWLGFGMQRHQNGGQNIRAVNALAAITGNIGHKGSGVQFGQRTTWKFTYNILNYLPTDKKKANGVRPLDFNNFANDLQKQQDPPVKFLWITCRNLLTQSANIQQLKKALQSLELIVTVEHFLTETAQYSDIVLPATTQFEEWDLVASYWHHWISINQPAIPPYYESKSELEIARMLSKRLNEYEEDFSAFPSDLTDEEFIEQEFTDEFYQSLQIECWRELLKGPRRVNVPKTAWEALEFKTPSGKIELFSQQAREIQLSPFGMALLDNRRSENYPFTLLLNHEPFRINSQFQNLPSYKKINKEPCIYIHPSLAKEKGIRASSLIRVFNKNGEIVIRARYSEDVNHHTLVIHPNHPLINKLLTFTPADMGEFVTGGKGNALNDLQVNIAKL</sequence>
<evidence type="ECO:0000256" key="3">
    <source>
        <dbReference type="ARBA" id="ARBA00022505"/>
    </source>
</evidence>
<dbReference type="InterPro" id="IPR006657">
    <property type="entry name" value="MoPterin_dinucl-bd_dom"/>
</dbReference>
<evidence type="ECO:0000256" key="7">
    <source>
        <dbReference type="ARBA" id="ARBA00023014"/>
    </source>
</evidence>
<keyword evidence="5" id="KW-0560">Oxidoreductase</keyword>
<reference evidence="9" key="1">
    <citation type="submission" date="2023-05" db="EMBL/GenBank/DDBJ databases">
        <title>Comparative genomics of Bacillaceae isolates and their secondary metabolite potential.</title>
        <authorList>
            <person name="Song L."/>
            <person name="Nielsen L.J."/>
            <person name="Mohite O."/>
            <person name="Xu X."/>
            <person name="Weber T."/>
            <person name="Kovacs A.T."/>
        </authorList>
    </citation>
    <scope>NUCLEOTIDE SEQUENCE</scope>
    <source>
        <strain evidence="9">XLM17</strain>
    </source>
</reference>
<dbReference type="InterPro" id="IPR006963">
    <property type="entry name" value="Mopterin_OxRdtase_4Fe-4S_dom"/>
</dbReference>
<dbReference type="InterPro" id="IPR006655">
    <property type="entry name" value="Mopterin_OxRdtase_prok_CS"/>
</dbReference>
<dbReference type="GO" id="GO:0043546">
    <property type="term" value="F:molybdopterin cofactor binding"/>
    <property type="evidence" value="ECO:0007669"/>
    <property type="project" value="InterPro"/>
</dbReference>
<evidence type="ECO:0000313" key="10">
    <source>
        <dbReference type="Proteomes" id="UP001178288"/>
    </source>
</evidence>
<dbReference type="EMBL" id="CP126114">
    <property type="protein sequence ID" value="WHY88887.1"/>
    <property type="molecule type" value="Genomic_DNA"/>
</dbReference>
<accession>A0AA95SDD3</accession>
<dbReference type="GO" id="GO:0046872">
    <property type="term" value="F:metal ion binding"/>
    <property type="evidence" value="ECO:0007669"/>
    <property type="project" value="UniProtKB-KW"/>
</dbReference>
<keyword evidence="7" id="KW-0411">Iron-sulfur</keyword>
<protein>
    <submittedName>
        <fullName evidence="9">Molybdopterin-dependent oxidoreductase</fullName>
    </submittedName>
</protein>
<evidence type="ECO:0000256" key="2">
    <source>
        <dbReference type="ARBA" id="ARBA00010312"/>
    </source>
</evidence>
<dbReference type="InterPro" id="IPR050612">
    <property type="entry name" value="Prok_Mopterin_Oxidored"/>
</dbReference>
<evidence type="ECO:0000256" key="6">
    <source>
        <dbReference type="ARBA" id="ARBA00023004"/>
    </source>
</evidence>
<evidence type="ECO:0000256" key="1">
    <source>
        <dbReference type="ARBA" id="ARBA00001942"/>
    </source>
</evidence>
<dbReference type="Proteomes" id="UP001178288">
    <property type="component" value="Chromosome"/>
</dbReference>
<comment type="similarity">
    <text evidence="2">Belongs to the prokaryotic molybdopterin-containing oxidoreductase family.</text>
</comment>
<dbReference type="KEGG" id="nnv:QNH39_14060"/>
<dbReference type="Pfam" id="PF04879">
    <property type="entry name" value="Molybdop_Fe4S4"/>
    <property type="match status" value="1"/>
</dbReference>
<keyword evidence="6" id="KW-0408">Iron</keyword>
<gene>
    <name evidence="9" type="ORF">QNH39_14060</name>
</gene>
<evidence type="ECO:0000256" key="4">
    <source>
        <dbReference type="ARBA" id="ARBA00022723"/>
    </source>
</evidence>
<dbReference type="GO" id="GO:0051536">
    <property type="term" value="F:iron-sulfur cluster binding"/>
    <property type="evidence" value="ECO:0007669"/>
    <property type="project" value="UniProtKB-KW"/>
</dbReference>
<evidence type="ECO:0000259" key="8">
    <source>
        <dbReference type="PROSITE" id="PS51669"/>
    </source>
</evidence>
<dbReference type="PANTHER" id="PTHR43742">
    <property type="entry name" value="TRIMETHYLAMINE-N-OXIDE REDUCTASE"/>
    <property type="match status" value="1"/>
</dbReference>